<dbReference type="Pfam" id="PF14744">
    <property type="entry name" value="WASH-7_mid"/>
    <property type="match status" value="1"/>
</dbReference>
<feature type="domain" description="WASH complex subunit 4 N-terminal" evidence="2">
    <location>
        <begin position="45"/>
        <end position="578"/>
    </location>
</feature>
<dbReference type="InterPro" id="IPR028282">
    <property type="entry name" value="WASH-7_central"/>
</dbReference>
<sequence>MVCKSVEINGPFRFSRNVDIILFAYFNYVQIAPKLEYEHDQKVSAIVENQFQPHERTTLLELVSTDNKILNKVVTVLAALCTEIQELCQLARNRFFPALLFYGESEPAQDGLQEGEVYLYIGRMTHLMQDLSIFVTRSYAVVKNVVHQLSSLYSRTQPTINMADVHLETVFRYLGDLLTVLVTLDEIVDSQTALREHWTLYRRMVKSIHHNPSKFGLTTDQLLPLEKVLARLESQLLEGRIFQGCVDQQFDDEDAYVSKNSFFAEEFGLNIRNHFASIELKLGEGNEFNSRTRLVGIAALYVLDYHLFRTAEKKFFKSLWDTYKKVPAVPLVGNLLFFMDQFLLMQLPHVARTVDRKAQEAVKLHRLNFLSQRSQTLARDVQTIYLQVSAWMVKMDSDLYDTGRDDISRKCSLFIQGLKMAWAISHQLRTIMNLHAVLSKPMVKSAVLSCCRLVEILKAIEGTFYRQSIQVAQSLNLMIQYLGYGCLKNIAVAKKRLVTDKKYNERRLDVLSALVLAEKALNGPGTKERRLIVHLAMSIGIQLKSFQAEELAGFYSKLAKYDAICEINENIKEACDCSFFYWHRVVIPIYFSDLFDNALDCSRVHYLLAGMQDCVAPLLETCHDSGPQVLVSALEKELYGYFKEKVLEPLCRDVETDLRLHSHLHLQLDDRNPFKVGLKNLAALLELQPLRFFDRFVSVKTYVEHYLDETFYNLTTVALHDWKTYGEMRSLARHKYGLETVEAHLPSQTLDQGLDVLEIMRNIDVFVAKYLYNLNNQIFVEKSSNNKHLNTINIRHIANSIRTHGIGIMGTIVNYTYQYLRKKFYRFSQFLYDEQIKSRLIKDIKYFRENKAQLDQKYPFDRAEKFNKGIRKLGLSEDNQSCLDHFRQLISQIGNALGYVRMIRSGGLHCCSNAIRYIPDLEDIVCFEELAREEALSDDCVNAAAKLDSTISTLSKNFAEGSDYFKLLVEVFSSAFQDPKHIHLKNFYIILPPLTLNFVEHSISCKERMSKKNKTGAAFTDDGFAMGVAYILKLLDQYQEFDSLHWFQSVRDKCLNDKAGANTERRNTGPKEDAKLDQMLNLTTRRLEDFQREFDLLNYSLSSARIFFRADLTAAEEKAAKKGSEVPPTSE</sequence>
<dbReference type="PANTHER" id="PTHR31409">
    <property type="entry name" value="WASH COMPLEX SUBUNIT 4"/>
    <property type="match status" value="1"/>
</dbReference>
<evidence type="ECO:0000259" key="1">
    <source>
        <dbReference type="Pfam" id="PF14744"/>
    </source>
</evidence>
<dbReference type="InterPro" id="IPR028283">
    <property type="entry name" value="WASH-7_C"/>
</dbReference>
<name>A0ABY6LJ75_9ARAC</name>
<keyword evidence="5" id="KW-1185">Reference proteome</keyword>
<accession>A0ABY6LJ75</accession>
<dbReference type="InterPro" id="IPR028191">
    <property type="entry name" value="WASH-4_N"/>
</dbReference>
<dbReference type="Proteomes" id="UP001235939">
    <property type="component" value="Chromosome 20"/>
</dbReference>
<evidence type="ECO:0000313" key="5">
    <source>
        <dbReference type="Proteomes" id="UP001235939"/>
    </source>
</evidence>
<dbReference type="Pfam" id="PF14746">
    <property type="entry name" value="WASH-7_C"/>
    <property type="match status" value="1"/>
</dbReference>
<gene>
    <name evidence="4" type="ORF">LAZ67_20000118</name>
</gene>
<feature type="domain" description="WASH complex subunit 7 C-terminal" evidence="3">
    <location>
        <begin position="941"/>
        <end position="1109"/>
    </location>
</feature>
<proteinExistence type="predicted"/>
<dbReference type="InterPro" id="IPR027307">
    <property type="entry name" value="WASH7"/>
</dbReference>
<dbReference type="EMBL" id="CP092882">
    <property type="protein sequence ID" value="UYV81128.1"/>
    <property type="molecule type" value="Genomic_DNA"/>
</dbReference>
<evidence type="ECO:0000259" key="3">
    <source>
        <dbReference type="Pfam" id="PF14746"/>
    </source>
</evidence>
<dbReference type="Pfam" id="PF14745">
    <property type="entry name" value="WASH-4_N"/>
    <property type="match status" value="1"/>
</dbReference>
<organism evidence="4 5">
    <name type="scientific">Cordylochernes scorpioides</name>
    <dbReference type="NCBI Taxonomy" id="51811"/>
    <lineage>
        <taxon>Eukaryota</taxon>
        <taxon>Metazoa</taxon>
        <taxon>Ecdysozoa</taxon>
        <taxon>Arthropoda</taxon>
        <taxon>Chelicerata</taxon>
        <taxon>Arachnida</taxon>
        <taxon>Pseudoscorpiones</taxon>
        <taxon>Cheliferoidea</taxon>
        <taxon>Chernetidae</taxon>
        <taxon>Cordylochernes</taxon>
    </lineage>
</organism>
<feature type="domain" description="WASH complex subunit 7 central" evidence="1">
    <location>
        <begin position="579"/>
        <end position="922"/>
    </location>
</feature>
<dbReference type="PANTHER" id="PTHR31409:SF0">
    <property type="entry name" value="WASH COMPLEX SUBUNIT 4"/>
    <property type="match status" value="1"/>
</dbReference>
<protein>
    <submittedName>
        <fullName evidence="4">KIAA1033</fullName>
    </submittedName>
</protein>
<evidence type="ECO:0000313" key="4">
    <source>
        <dbReference type="EMBL" id="UYV81128.1"/>
    </source>
</evidence>
<evidence type="ECO:0000259" key="2">
    <source>
        <dbReference type="Pfam" id="PF14745"/>
    </source>
</evidence>
<reference evidence="4 5" key="1">
    <citation type="submission" date="2022-01" db="EMBL/GenBank/DDBJ databases">
        <title>A chromosomal length assembly of Cordylochernes scorpioides.</title>
        <authorList>
            <person name="Zeh D."/>
            <person name="Zeh J."/>
        </authorList>
    </citation>
    <scope>NUCLEOTIDE SEQUENCE [LARGE SCALE GENOMIC DNA]</scope>
    <source>
        <strain evidence="4">IN4F17</strain>
        <tissue evidence="4">Whole Body</tissue>
    </source>
</reference>